<name>A0A432WIA4_9GAMM</name>
<dbReference type="InterPro" id="IPR018076">
    <property type="entry name" value="T2SS_GspF_dom"/>
</dbReference>
<feature type="domain" description="Type II secretion system protein GspF" evidence="8">
    <location>
        <begin position="64"/>
        <end position="186"/>
    </location>
</feature>
<proteinExistence type="inferred from homology"/>
<feature type="transmembrane region" description="Helical" evidence="7">
    <location>
        <begin position="214"/>
        <end position="234"/>
    </location>
</feature>
<dbReference type="Gene3D" id="1.20.81.30">
    <property type="entry name" value="Type II secretion system (T2SS), domain F"/>
    <property type="match status" value="2"/>
</dbReference>
<dbReference type="EMBL" id="PIPM01000005">
    <property type="protein sequence ID" value="RUO33498.1"/>
    <property type="molecule type" value="Genomic_DNA"/>
</dbReference>
<evidence type="ECO:0000256" key="2">
    <source>
        <dbReference type="ARBA" id="ARBA00005745"/>
    </source>
</evidence>
<feature type="transmembrane region" description="Helical" evidence="7">
    <location>
        <begin position="165"/>
        <end position="185"/>
    </location>
</feature>
<organism evidence="9 10">
    <name type="scientific">Aliidiomarina sanyensis</name>
    <dbReference type="NCBI Taxonomy" id="1249555"/>
    <lineage>
        <taxon>Bacteria</taxon>
        <taxon>Pseudomonadati</taxon>
        <taxon>Pseudomonadota</taxon>
        <taxon>Gammaproteobacteria</taxon>
        <taxon>Alteromonadales</taxon>
        <taxon>Idiomarinaceae</taxon>
        <taxon>Aliidiomarina</taxon>
    </lineage>
</organism>
<dbReference type="AlphaFoldDB" id="A0A432WIA4"/>
<gene>
    <name evidence="9" type="ORF">CWE11_06560</name>
</gene>
<evidence type="ECO:0000313" key="9">
    <source>
        <dbReference type="EMBL" id="RUO33498.1"/>
    </source>
</evidence>
<evidence type="ECO:0000256" key="1">
    <source>
        <dbReference type="ARBA" id="ARBA00004651"/>
    </source>
</evidence>
<dbReference type="Pfam" id="PF00482">
    <property type="entry name" value="T2SSF"/>
    <property type="match status" value="2"/>
</dbReference>
<evidence type="ECO:0000256" key="7">
    <source>
        <dbReference type="SAM" id="Phobius"/>
    </source>
</evidence>
<protein>
    <recommendedName>
        <fullName evidence="8">Type II secretion system protein GspF domain-containing protein</fullName>
    </recommendedName>
</protein>
<dbReference type="PANTHER" id="PTHR30012:SF0">
    <property type="entry name" value="TYPE II SECRETION SYSTEM PROTEIN F-RELATED"/>
    <property type="match status" value="1"/>
</dbReference>
<evidence type="ECO:0000256" key="3">
    <source>
        <dbReference type="ARBA" id="ARBA00022475"/>
    </source>
</evidence>
<accession>A0A432WIA4</accession>
<evidence type="ECO:0000256" key="5">
    <source>
        <dbReference type="ARBA" id="ARBA00022989"/>
    </source>
</evidence>
<dbReference type="InterPro" id="IPR042094">
    <property type="entry name" value="T2SS_GspF_sf"/>
</dbReference>
<dbReference type="OrthoDB" id="6235690at2"/>
<evidence type="ECO:0000256" key="6">
    <source>
        <dbReference type="ARBA" id="ARBA00023136"/>
    </source>
</evidence>
<reference evidence="9 10" key="1">
    <citation type="journal article" date="2011" name="Front. Microbiol.">
        <title>Genomic signatures of strain selection and enhancement in Bacillus atrophaeus var. globigii, a historical biowarfare simulant.</title>
        <authorList>
            <person name="Gibbons H.S."/>
            <person name="Broomall S.M."/>
            <person name="McNew L.A."/>
            <person name="Daligault H."/>
            <person name="Chapman C."/>
            <person name="Bruce D."/>
            <person name="Karavis M."/>
            <person name="Krepps M."/>
            <person name="McGregor P.A."/>
            <person name="Hong C."/>
            <person name="Park K.H."/>
            <person name="Akmal A."/>
            <person name="Feldman A."/>
            <person name="Lin J.S."/>
            <person name="Chang W.E."/>
            <person name="Higgs B.W."/>
            <person name="Demirev P."/>
            <person name="Lindquist J."/>
            <person name="Liem A."/>
            <person name="Fochler E."/>
            <person name="Read T.D."/>
            <person name="Tapia R."/>
            <person name="Johnson S."/>
            <person name="Bishop-Lilly K.A."/>
            <person name="Detter C."/>
            <person name="Han C."/>
            <person name="Sozhamannan S."/>
            <person name="Rosenzweig C.N."/>
            <person name="Skowronski E.W."/>
        </authorList>
    </citation>
    <scope>NUCLEOTIDE SEQUENCE [LARGE SCALE GENOMIC DNA]</scope>
    <source>
        <strain evidence="9 10">GYP-17</strain>
    </source>
</reference>
<dbReference type="PRINTS" id="PR00812">
    <property type="entry name" value="BCTERIALGSPF"/>
</dbReference>
<evidence type="ECO:0000259" key="8">
    <source>
        <dbReference type="Pfam" id="PF00482"/>
    </source>
</evidence>
<keyword evidence="3" id="KW-1003">Cell membrane</keyword>
<keyword evidence="5 7" id="KW-1133">Transmembrane helix</keyword>
<dbReference type="GO" id="GO:0005886">
    <property type="term" value="C:plasma membrane"/>
    <property type="evidence" value="ECO:0007669"/>
    <property type="project" value="UniProtKB-SubCell"/>
</dbReference>
<sequence>MKQFWFQWEAICPRDGPTNGLCKAPSLNRAKQHLIRHQLIVRRLTRLPNESRSKRHRMRRILTFLHRWKELLEAGIDQHGAWGYLHQSSTDQAMANATSHIQKQLAQGDTLEHALRHQSTFPPTLSVWVGIGEQTGRLPEVLTHVYTTMTHQHEEREAVQAALRYPITVFSMAVLMLVGMIAFLLPRFADVFSQLNTPLPALTQWVMALNDIRVLQGILISAGLSLLTLFWIRGHWDHWLQQRRINQRLYRIPWVGPNWRTTHLLRDLQMLLLALKSHVPLQQACTYTATFSASAVWRTHWSRTADQLKQGQTFTLTQRHQALPPELIQAIRIGEESGRLPNQLAFVTQQLHQSLHAKRQQRLSFLPTGVLIGVSAITLVVLLSLYLPLFQLGQALG</sequence>
<dbReference type="RefSeq" id="WP_126776807.1">
    <property type="nucleotide sequence ID" value="NZ_PIPM01000005.1"/>
</dbReference>
<feature type="domain" description="Type II secretion system protein GspF" evidence="8">
    <location>
        <begin position="269"/>
        <end position="388"/>
    </location>
</feature>
<evidence type="ECO:0000256" key="4">
    <source>
        <dbReference type="ARBA" id="ARBA00022692"/>
    </source>
</evidence>
<comment type="subcellular location">
    <subcellularLocation>
        <location evidence="1">Cell membrane</location>
        <topology evidence="1">Multi-pass membrane protein</topology>
    </subcellularLocation>
</comment>
<dbReference type="PANTHER" id="PTHR30012">
    <property type="entry name" value="GENERAL SECRETION PATHWAY PROTEIN"/>
    <property type="match status" value="1"/>
</dbReference>
<comment type="caution">
    <text evidence="9">The sequence shown here is derived from an EMBL/GenBank/DDBJ whole genome shotgun (WGS) entry which is preliminary data.</text>
</comment>
<keyword evidence="4 7" id="KW-0812">Transmembrane</keyword>
<keyword evidence="10" id="KW-1185">Reference proteome</keyword>
<feature type="transmembrane region" description="Helical" evidence="7">
    <location>
        <begin position="363"/>
        <end position="387"/>
    </location>
</feature>
<comment type="similarity">
    <text evidence="2">Belongs to the GSP F family.</text>
</comment>
<dbReference type="Proteomes" id="UP000288405">
    <property type="component" value="Unassembled WGS sequence"/>
</dbReference>
<dbReference type="InterPro" id="IPR003004">
    <property type="entry name" value="GspF/PilC"/>
</dbReference>
<evidence type="ECO:0000313" key="10">
    <source>
        <dbReference type="Proteomes" id="UP000288405"/>
    </source>
</evidence>
<keyword evidence="6 7" id="KW-0472">Membrane</keyword>